<dbReference type="AlphaFoldDB" id="A0A1L7WLA6"/>
<dbReference type="PANTHER" id="PTHR34883">
    <property type="entry name" value="SERINE-RICH PROTEIN, PUTATIVE-RELATED-RELATED"/>
    <property type="match status" value="1"/>
</dbReference>
<dbReference type="OrthoDB" id="5415867at2759"/>
<keyword evidence="2" id="KW-0186">Copper</keyword>
<dbReference type="Proteomes" id="UP000184330">
    <property type="component" value="Unassembled WGS sequence"/>
</dbReference>
<keyword evidence="4" id="KW-0732">Signal</keyword>
<dbReference type="InterPro" id="IPR052953">
    <property type="entry name" value="Ser-rich/MCO-related"/>
</dbReference>
<feature type="chain" id="PRO_5012656857" description="Blue (type 1) copper domain-containing protein" evidence="4">
    <location>
        <begin position="19"/>
        <end position="234"/>
    </location>
</feature>
<evidence type="ECO:0000313" key="7">
    <source>
        <dbReference type="Proteomes" id="UP000184330"/>
    </source>
</evidence>
<dbReference type="InterPro" id="IPR000923">
    <property type="entry name" value="BlueCu_1"/>
</dbReference>
<protein>
    <recommendedName>
        <fullName evidence="5">Blue (type 1) copper domain-containing protein</fullName>
    </recommendedName>
</protein>
<dbReference type="PANTHER" id="PTHR34883:SF15">
    <property type="entry name" value="EXTRACELLULAR SERINE-RICH PROTEIN"/>
    <property type="match status" value="1"/>
</dbReference>
<proteinExistence type="predicted"/>
<name>A0A1L7WLA6_9HELO</name>
<feature type="region of interest" description="Disordered" evidence="3">
    <location>
        <begin position="182"/>
        <end position="208"/>
    </location>
</feature>
<evidence type="ECO:0000256" key="1">
    <source>
        <dbReference type="ARBA" id="ARBA00022723"/>
    </source>
</evidence>
<dbReference type="EMBL" id="FJOG01000004">
    <property type="protein sequence ID" value="CZR53559.1"/>
    <property type="molecule type" value="Genomic_DNA"/>
</dbReference>
<dbReference type="InterPro" id="IPR008972">
    <property type="entry name" value="Cupredoxin"/>
</dbReference>
<dbReference type="GO" id="GO:0009055">
    <property type="term" value="F:electron transfer activity"/>
    <property type="evidence" value="ECO:0007669"/>
    <property type="project" value="InterPro"/>
</dbReference>
<dbReference type="SUPFAM" id="SSF49503">
    <property type="entry name" value="Cupredoxins"/>
    <property type="match status" value="1"/>
</dbReference>
<evidence type="ECO:0000259" key="5">
    <source>
        <dbReference type="Pfam" id="PF00127"/>
    </source>
</evidence>
<dbReference type="GO" id="GO:0005507">
    <property type="term" value="F:copper ion binding"/>
    <property type="evidence" value="ECO:0007669"/>
    <property type="project" value="InterPro"/>
</dbReference>
<organism evidence="6 7">
    <name type="scientific">Phialocephala subalpina</name>
    <dbReference type="NCBI Taxonomy" id="576137"/>
    <lineage>
        <taxon>Eukaryota</taxon>
        <taxon>Fungi</taxon>
        <taxon>Dikarya</taxon>
        <taxon>Ascomycota</taxon>
        <taxon>Pezizomycotina</taxon>
        <taxon>Leotiomycetes</taxon>
        <taxon>Helotiales</taxon>
        <taxon>Mollisiaceae</taxon>
        <taxon>Phialocephala</taxon>
        <taxon>Phialocephala fortinii species complex</taxon>
    </lineage>
</organism>
<feature type="signal peptide" evidence="4">
    <location>
        <begin position="1"/>
        <end position="18"/>
    </location>
</feature>
<dbReference type="Gene3D" id="2.60.40.420">
    <property type="entry name" value="Cupredoxins - blue copper proteins"/>
    <property type="match status" value="1"/>
</dbReference>
<dbReference type="Pfam" id="PF00127">
    <property type="entry name" value="Copper-bind"/>
    <property type="match status" value="1"/>
</dbReference>
<gene>
    <name evidence="6" type="ORF">PAC_03438</name>
</gene>
<reference evidence="6 7" key="1">
    <citation type="submission" date="2016-03" db="EMBL/GenBank/DDBJ databases">
        <authorList>
            <person name="Ploux O."/>
        </authorList>
    </citation>
    <scope>NUCLEOTIDE SEQUENCE [LARGE SCALE GENOMIC DNA]</scope>
    <source>
        <strain evidence="6 7">UAMH 11012</strain>
    </source>
</reference>
<keyword evidence="7" id="KW-1185">Reference proteome</keyword>
<feature type="domain" description="Blue (type 1) copper" evidence="5">
    <location>
        <begin position="46"/>
        <end position="144"/>
    </location>
</feature>
<dbReference type="CDD" id="cd00920">
    <property type="entry name" value="Cupredoxin"/>
    <property type="match status" value="1"/>
</dbReference>
<sequence length="234" mass="22942">MHYSTVSALLSALPLALAQGYGNSGDSSSTTSSAAASTTSSVAGVHVVTVGAGNSLAFSPNSITAAVGEIVEFHFYPPAHSVAQSSFAAPCTPFSNGTSFFSGQMTTSSGVNTNTFQITINNTAPIWFYCGYPGHCEAGMAGVINQAASGNKTIEAYVAAAASVGSTVAPATVQGGVIGPAKAASSSSTGTATGSSSTSSSTGKSAGTETRGSVRWVLLGFTGAIAVGVGSLMI</sequence>
<keyword evidence="1" id="KW-0479">Metal-binding</keyword>
<accession>A0A1L7WLA6</accession>
<evidence type="ECO:0000256" key="4">
    <source>
        <dbReference type="SAM" id="SignalP"/>
    </source>
</evidence>
<evidence type="ECO:0000256" key="3">
    <source>
        <dbReference type="SAM" id="MobiDB-lite"/>
    </source>
</evidence>
<evidence type="ECO:0000256" key="2">
    <source>
        <dbReference type="ARBA" id="ARBA00023008"/>
    </source>
</evidence>
<evidence type="ECO:0000313" key="6">
    <source>
        <dbReference type="EMBL" id="CZR53559.1"/>
    </source>
</evidence>